<proteinExistence type="predicted"/>
<dbReference type="Proteomes" id="UP000315010">
    <property type="component" value="Unassembled WGS sequence"/>
</dbReference>
<feature type="transmembrane region" description="Helical" evidence="1">
    <location>
        <begin position="49"/>
        <end position="70"/>
    </location>
</feature>
<keyword evidence="1" id="KW-0472">Membrane</keyword>
<keyword evidence="1" id="KW-0812">Transmembrane</keyword>
<reference evidence="2 3" key="1">
    <citation type="submission" date="2019-02" db="EMBL/GenBank/DDBJ databases">
        <title>Deep-cultivation of Planctomycetes and their phenomic and genomic characterization uncovers novel biology.</title>
        <authorList>
            <person name="Wiegand S."/>
            <person name="Jogler M."/>
            <person name="Boedeker C."/>
            <person name="Pinto D."/>
            <person name="Vollmers J."/>
            <person name="Rivas-Marin E."/>
            <person name="Kohn T."/>
            <person name="Peeters S.H."/>
            <person name="Heuer A."/>
            <person name="Rast P."/>
            <person name="Oberbeckmann S."/>
            <person name="Bunk B."/>
            <person name="Jeske O."/>
            <person name="Meyerdierks A."/>
            <person name="Storesund J.E."/>
            <person name="Kallscheuer N."/>
            <person name="Luecker S."/>
            <person name="Lage O.M."/>
            <person name="Pohl T."/>
            <person name="Merkel B.J."/>
            <person name="Hornburger P."/>
            <person name="Mueller R.-W."/>
            <person name="Bruemmer F."/>
            <person name="Labrenz M."/>
            <person name="Spormann A.M."/>
            <person name="Op Den Camp H."/>
            <person name="Overmann J."/>
            <person name="Amann R."/>
            <person name="Jetten M.S.M."/>
            <person name="Mascher T."/>
            <person name="Medema M.H."/>
            <person name="Devos D.P."/>
            <person name="Kaster A.-K."/>
            <person name="Ovreas L."/>
            <person name="Rohde M."/>
            <person name="Galperin M.Y."/>
            <person name="Jogler C."/>
        </authorList>
    </citation>
    <scope>NUCLEOTIDE SEQUENCE [LARGE SCALE GENOMIC DNA]</scope>
    <source>
        <strain evidence="2 3">CA13</strain>
    </source>
</reference>
<dbReference type="EMBL" id="SJPJ01000001">
    <property type="protein sequence ID" value="TWT79574.1"/>
    <property type="molecule type" value="Genomic_DNA"/>
</dbReference>
<name>A0A5C5YX17_9BACT</name>
<evidence type="ECO:0000313" key="2">
    <source>
        <dbReference type="EMBL" id="TWT79574.1"/>
    </source>
</evidence>
<keyword evidence="3" id="KW-1185">Reference proteome</keyword>
<evidence type="ECO:0000256" key="1">
    <source>
        <dbReference type="SAM" id="Phobius"/>
    </source>
</evidence>
<organism evidence="2 3">
    <name type="scientific">Novipirellula herctigrandis</name>
    <dbReference type="NCBI Taxonomy" id="2527986"/>
    <lineage>
        <taxon>Bacteria</taxon>
        <taxon>Pseudomonadati</taxon>
        <taxon>Planctomycetota</taxon>
        <taxon>Planctomycetia</taxon>
        <taxon>Pirellulales</taxon>
        <taxon>Pirellulaceae</taxon>
        <taxon>Novipirellula</taxon>
    </lineage>
</organism>
<gene>
    <name evidence="2" type="ORF">CA13_09780</name>
</gene>
<evidence type="ECO:0000313" key="3">
    <source>
        <dbReference type="Proteomes" id="UP000315010"/>
    </source>
</evidence>
<accession>A0A5C5YX17</accession>
<comment type="caution">
    <text evidence="2">The sequence shown here is derived from an EMBL/GenBank/DDBJ whole genome shotgun (WGS) entry which is preliminary data.</text>
</comment>
<sequence>MLESKTECTKCRALILQVTADRNGGRCKPCATGAKLENISEGMEFGMRFLLGAFFGAMLAGVGFALGSFLGTVGGVVVAIPFALTGFIYGCFCVEINAIIRSLLPFMLDP</sequence>
<dbReference type="AlphaFoldDB" id="A0A5C5YX17"/>
<protein>
    <submittedName>
        <fullName evidence="2">Uncharacterized protein</fullName>
    </submittedName>
</protein>
<keyword evidence="1" id="KW-1133">Transmembrane helix</keyword>
<feature type="transmembrane region" description="Helical" evidence="1">
    <location>
        <begin position="76"/>
        <end position="100"/>
    </location>
</feature>